<evidence type="ECO:0000313" key="2">
    <source>
        <dbReference type="EMBL" id="CAI2182500.1"/>
    </source>
</evidence>
<proteinExistence type="predicted"/>
<name>A0A9W4WYV1_9GLOM</name>
<comment type="caution">
    <text evidence="2">The sequence shown here is derived from an EMBL/GenBank/DDBJ whole genome shotgun (WGS) entry which is preliminary data.</text>
</comment>
<accession>A0A9W4WYV1</accession>
<evidence type="ECO:0000313" key="3">
    <source>
        <dbReference type="Proteomes" id="UP001153678"/>
    </source>
</evidence>
<keyword evidence="3" id="KW-1185">Reference proteome</keyword>
<dbReference type="EMBL" id="CAMKVN010002755">
    <property type="protein sequence ID" value="CAI2182500.1"/>
    <property type="molecule type" value="Genomic_DNA"/>
</dbReference>
<feature type="non-terminal residue" evidence="2">
    <location>
        <position position="41"/>
    </location>
</feature>
<feature type="region of interest" description="Disordered" evidence="1">
    <location>
        <begin position="1"/>
        <end position="22"/>
    </location>
</feature>
<gene>
    <name evidence="2" type="ORF">FWILDA_LOCUS10611</name>
</gene>
<organism evidence="2 3">
    <name type="scientific">Funneliformis geosporum</name>
    <dbReference type="NCBI Taxonomy" id="1117311"/>
    <lineage>
        <taxon>Eukaryota</taxon>
        <taxon>Fungi</taxon>
        <taxon>Fungi incertae sedis</taxon>
        <taxon>Mucoromycota</taxon>
        <taxon>Glomeromycotina</taxon>
        <taxon>Glomeromycetes</taxon>
        <taxon>Glomerales</taxon>
        <taxon>Glomeraceae</taxon>
        <taxon>Funneliformis</taxon>
    </lineage>
</organism>
<reference evidence="2" key="1">
    <citation type="submission" date="2022-08" db="EMBL/GenBank/DDBJ databases">
        <authorList>
            <person name="Kallberg Y."/>
            <person name="Tangrot J."/>
            <person name="Rosling A."/>
        </authorList>
    </citation>
    <scope>NUCLEOTIDE SEQUENCE</scope>
    <source>
        <strain evidence="2">Wild A</strain>
    </source>
</reference>
<protein>
    <submittedName>
        <fullName evidence="2">15182_t:CDS:1</fullName>
    </submittedName>
</protein>
<evidence type="ECO:0000256" key="1">
    <source>
        <dbReference type="SAM" id="MobiDB-lite"/>
    </source>
</evidence>
<dbReference type="Proteomes" id="UP001153678">
    <property type="component" value="Unassembled WGS sequence"/>
</dbReference>
<sequence length="41" mass="4770">MEISKGISEESFEEIEEQEESTPKIVSVLKKFKGRSSRRKI</sequence>
<dbReference type="AlphaFoldDB" id="A0A9W4WYV1"/>
<feature type="compositionally biased region" description="Acidic residues" evidence="1">
    <location>
        <begin position="10"/>
        <end position="20"/>
    </location>
</feature>